<dbReference type="Pfam" id="PF00638">
    <property type="entry name" value="Ran_BP1"/>
    <property type="match status" value="1"/>
</dbReference>
<accession>A0A8T2R4B6</accession>
<comment type="caution">
    <text evidence="7">The sequence shown here is derived from an EMBL/GenBank/DDBJ whole genome shotgun (WGS) entry which is preliminary data.</text>
</comment>
<keyword evidence="4" id="KW-0906">Nuclear pore complex</keyword>
<dbReference type="PANTHER" id="PTHR23138">
    <property type="entry name" value="RAN BINDING PROTEIN"/>
    <property type="match status" value="1"/>
</dbReference>
<evidence type="ECO:0000313" key="8">
    <source>
        <dbReference type="Proteomes" id="UP000825935"/>
    </source>
</evidence>
<evidence type="ECO:0000259" key="6">
    <source>
        <dbReference type="PROSITE" id="PS50196"/>
    </source>
</evidence>
<feature type="domain" description="RanBD1" evidence="6">
    <location>
        <begin position="33"/>
        <end position="168"/>
    </location>
</feature>
<sequence length="219" mass="24392">MADKEDREPLEHAANEEGENTNAGAEEEDTGAEVAPIVRLDAVAVSTGEENEEILIDLKAKLYRFDKDGNQWKERGIGQVKLLKHKETKKIRLVMRQSKTLKICANHTVLPSITLQEHQGSDKTWIWHASDFAEGELKEELFCIRFGSVENAQAFKNAFVDAQKEISGPPDGDESAEKVGELLENLKVADKEASKTKGEEFDEKPEEPSEKKEAATDGD</sequence>
<dbReference type="GO" id="GO:0015031">
    <property type="term" value="P:protein transport"/>
    <property type="evidence" value="ECO:0007669"/>
    <property type="project" value="UniProtKB-KW"/>
</dbReference>
<feature type="region of interest" description="Disordered" evidence="5">
    <location>
        <begin position="187"/>
        <end position="219"/>
    </location>
</feature>
<keyword evidence="2" id="KW-0813">Transport</keyword>
<dbReference type="InterPro" id="IPR045255">
    <property type="entry name" value="RanBP1-like"/>
</dbReference>
<dbReference type="InterPro" id="IPR000156">
    <property type="entry name" value="Ran_bind_dom"/>
</dbReference>
<feature type="region of interest" description="Disordered" evidence="5">
    <location>
        <begin position="1"/>
        <end position="34"/>
    </location>
</feature>
<protein>
    <recommendedName>
        <fullName evidence="6">RanBD1 domain-containing protein</fullName>
    </recommendedName>
</protein>
<dbReference type="Gene3D" id="2.30.29.30">
    <property type="entry name" value="Pleckstrin-homology domain (PH domain)/Phosphotyrosine-binding domain (PTB)"/>
    <property type="match status" value="1"/>
</dbReference>
<dbReference type="GO" id="GO:0005737">
    <property type="term" value="C:cytoplasm"/>
    <property type="evidence" value="ECO:0007669"/>
    <property type="project" value="TreeGrafter"/>
</dbReference>
<dbReference type="GO" id="GO:0006913">
    <property type="term" value="P:nucleocytoplasmic transport"/>
    <property type="evidence" value="ECO:0007669"/>
    <property type="project" value="InterPro"/>
</dbReference>
<dbReference type="SUPFAM" id="SSF50729">
    <property type="entry name" value="PH domain-like"/>
    <property type="match status" value="1"/>
</dbReference>
<dbReference type="PROSITE" id="PS50196">
    <property type="entry name" value="RANBD1"/>
    <property type="match status" value="1"/>
</dbReference>
<evidence type="ECO:0000256" key="2">
    <source>
        <dbReference type="ARBA" id="ARBA00022816"/>
    </source>
</evidence>
<keyword evidence="8" id="KW-1185">Reference proteome</keyword>
<feature type="compositionally biased region" description="Basic and acidic residues" evidence="5">
    <location>
        <begin position="206"/>
        <end position="219"/>
    </location>
</feature>
<keyword evidence="4" id="KW-0539">Nucleus</keyword>
<keyword evidence="3" id="KW-0811">Translocation</keyword>
<keyword evidence="4" id="KW-0653">Protein transport</keyword>
<dbReference type="EMBL" id="CM035435">
    <property type="protein sequence ID" value="KAH7290435.1"/>
    <property type="molecule type" value="Genomic_DNA"/>
</dbReference>
<gene>
    <name evidence="7" type="ORF">KP509_30G048500</name>
</gene>
<dbReference type="GO" id="GO:0005096">
    <property type="term" value="F:GTPase activator activity"/>
    <property type="evidence" value="ECO:0007669"/>
    <property type="project" value="TreeGrafter"/>
</dbReference>
<dbReference type="OrthoDB" id="2357150at2759"/>
<dbReference type="GO" id="GO:0005643">
    <property type="term" value="C:nuclear pore"/>
    <property type="evidence" value="ECO:0007669"/>
    <property type="project" value="UniProtKB-SubCell"/>
</dbReference>
<dbReference type="Proteomes" id="UP000825935">
    <property type="component" value="Chromosome 30"/>
</dbReference>
<keyword evidence="2" id="KW-0509">mRNA transport</keyword>
<feature type="compositionally biased region" description="Basic and acidic residues" evidence="5">
    <location>
        <begin position="1"/>
        <end position="15"/>
    </location>
</feature>
<feature type="compositionally biased region" description="Basic and acidic residues" evidence="5">
    <location>
        <begin position="187"/>
        <end position="199"/>
    </location>
</feature>
<comment type="subcellular location">
    <subcellularLocation>
        <location evidence="1">Nucleus</location>
        <location evidence="1">Nuclear pore complex</location>
    </subcellularLocation>
</comment>
<dbReference type="InterPro" id="IPR045256">
    <property type="entry name" value="RanBP1_RanBD"/>
</dbReference>
<dbReference type="PANTHER" id="PTHR23138:SF87">
    <property type="entry name" value="E3 SUMO-PROTEIN LIGASE RANBP2"/>
    <property type="match status" value="1"/>
</dbReference>
<dbReference type="CDD" id="cd13179">
    <property type="entry name" value="RanBD_RanBP1"/>
    <property type="match status" value="1"/>
</dbReference>
<name>A0A8T2R4B6_CERRI</name>
<evidence type="ECO:0000256" key="5">
    <source>
        <dbReference type="SAM" id="MobiDB-lite"/>
    </source>
</evidence>
<evidence type="ECO:0000313" key="7">
    <source>
        <dbReference type="EMBL" id="KAH7290435.1"/>
    </source>
</evidence>
<dbReference type="AlphaFoldDB" id="A0A8T2R4B6"/>
<evidence type="ECO:0000256" key="1">
    <source>
        <dbReference type="ARBA" id="ARBA00004567"/>
    </source>
</evidence>
<dbReference type="SMART" id="SM00160">
    <property type="entry name" value="RanBD"/>
    <property type="match status" value="1"/>
</dbReference>
<evidence type="ECO:0000256" key="4">
    <source>
        <dbReference type="ARBA" id="ARBA00023132"/>
    </source>
</evidence>
<proteinExistence type="predicted"/>
<evidence type="ECO:0000256" key="3">
    <source>
        <dbReference type="ARBA" id="ARBA00023010"/>
    </source>
</evidence>
<organism evidence="7 8">
    <name type="scientific">Ceratopteris richardii</name>
    <name type="common">Triangle waterfern</name>
    <dbReference type="NCBI Taxonomy" id="49495"/>
    <lineage>
        <taxon>Eukaryota</taxon>
        <taxon>Viridiplantae</taxon>
        <taxon>Streptophyta</taxon>
        <taxon>Embryophyta</taxon>
        <taxon>Tracheophyta</taxon>
        <taxon>Polypodiopsida</taxon>
        <taxon>Polypodiidae</taxon>
        <taxon>Polypodiales</taxon>
        <taxon>Pteridineae</taxon>
        <taxon>Pteridaceae</taxon>
        <taxon>Parkerioideae</taxon>
        <taxon>Ceratopteris</taxon>
    </lineage>
</organism>
<dbReference type="InterPro" id="IPR011993">
    <property type="entry name" value="PH-like_dom_sf"/>
</dbReference>
<reference evidence="7" key="1">
    <citation type="submission" date="2021-08" db="EMBL/GenBank/DDBJ databases">
        <title>WGS assembly of Ceratopteris richardii.</title>
        <authorList>
            <person name="Marchant D.B."/>
            <person name="Chen G."/>
            <person name="Jenkins J."/>
            <person name="Shu S."/>
            <person name="Leebens-Mack J."/>
            <person name="Grimwood J."/>
            <person name="Schmutz J."/>
            <person name="Soltis P."/>
            <person name="Soltis D."/>
            <person name="Chen Z.-H."/>
        </authorList>
    </citation>
    <scope>NUCLEOTIDE SEQUENCE</scope>
    <source>
        <strain evidence="7">Whitten #5841</strain>
        <tissue evidence="7">Leaf</tissue>
    </source>
</reference>
<dbReference type="FunFam" id="2.30.29.30:FF:000715">
    <property type="entry name" value="Predicted protein"/>
    <property type="match status" value="1"/>
</dbReference>
<dbReference type="GO" id="GO:0051028">
    <property type="term" value="P:mRNA transport"/>
    <property type="evidence" value="ECO:0007669"/>
    <property type="project" value="UniProtKB-KW"/>
</dbReference>